<reference evidence="1 2" key="1">
    <citation type="journal article" date="2018" name="Mol. Ecol.">
        <title>The obligate alkalophilic soda-lake fungus Sodiomyces alkalinus has shifted to a protein diet.</title>
        <authorList>
            <person name="Grum-Grzhimaylo A.A."/>
            <person name="Falkoski D.L."/>
            <person name="van den Heuvel J."/>
            <person name="Valero-Jimenez C.A."/>
            <person name="Min B."/>
            <person name="Choi I.G."/>
            <person name="Lipzen A."/>
            <person name="Daum C.G."/>
            <person name="Aanen D.K."/>
            <person name="Tsang A."/>
            <person name="Henrissat B."/>
            <person name="Bilanenko E.N."/>
            <person name="de Vries R.P."/>
            <person name="van Kan J.A.L."/>
            <person name="Grigoriev I.V."/>
            <person name="Debets A.J.M."/>
        </authorList>
    </citation>
    <scope>NUCLEOTIDE SEQUENCE [LARGE SCALE GENOMIC DNA]</scope>
    <source>
        <strain evidence="1 2">F11</strain>
    </source>
</reference>
<protein>
    <recommendedName>
        <fullName evidence="3">Protein kinase domain-containing protein</fullName>
    </recommendedName>
</protein>
<gene>
    <name evidence="1" type="ORF">SODALDRAFT_332934</name>
</gene>
<name>A0A3N2PVJ5_SODAK</name>
<dbReference type="RefSeq" id="XP_028466172.1">
    <property type="nucleotide sequence ID" value="XM_028611836.1"/>
</dbReference>
<accession>A0A3N2PVJ5</accession>
<proteinExistence type="predicted"/>
<organism evidence="1 2">
    <name type="scientific">Sodiomyces alkalinus (strain CBS 110278 / VKM F-3762 / F11)</name>
    <name type="common">Alkaliphilic filamentous fungus</name>
    <dbReference type="NCBI Taxonomy" id="1314773"/>
    <lineage>
        <taxon>Eukaryota</taxon>
        <taxon>Fungi</taxon>
        <taxon>Dikarya</taxon>
        <taxon>Ascomycota</taxon>
        <taxon>Pezizomycotina</taxon>
        <taxon>Sordariomycetes</taxon>
        <taxon>Hypocreomycetidae</taxon>
        <taxon>Glomerellales</taxon>
        <taxon>Plectosphaerellaceae</taxon>
        <taxon>Sodiomyces</taxon>
    </lineage>
</organism>
<dbReference type="AlphaFoldDB" id="A0A3N2PVJ5"/>
<sequence length="96" mass="10541">MPITENMLNSVIALHDRNPTPFFYPANPGEILNNKYELITKVGWGSSSTVWFAREVNRGIWSGPGETCGIGSRAQRCKMPTANCAVTPWSSTEGHS</sequence>
<dbReference type="Gene3D" id="3.30.200.20">
    <property type="entry name" value="Phosphorylase Kinase, domain 1"/>
    <property type="match status" value="1"/>
</dbReference>
<evidence type="ECO:0000313" key="2">
    <source>
        <dbReference type="Proteomes" id="UP000272025"/>
    </source>
</evidence>
<dbReference type="OrthoDB" id="5979581at2759"/>
<evidence type="ECO:0008006" key="3">
    <source>
        <dbReference type="Google" id="ProtNLM"/>
    </source>
</evidence>
<evidence type="ECO:0000313" key="1">
    <source>
        <dbReference type="EMBL" id="ROT38366.1"/>
    </source>
</evidence>
<keyword evidence="2" id="KW-1185">Reference proteome</keyword>
<dbReference type="Proteomes" id="UP000272025">
    <property type="component" value="Unassembled WGS sequence"/>
</dbReference>
<dbReference type="EMBL" id="ML119055">
    <property type="protein sequence ID" value="ROT38366.1"/>
    <property type="molecule type" value="Genomic_DNA"/>
</dbReference>
<dbReference type="GeneID" id="39580314"/>